<keyword evidence="3" id="KW-1185">Reference proteome</keyword>
<evidence type="ECO:0000313" key="2">
    <source>
        <dbReference type="EMBL" id="MBC9129976.1"/>
    </source>
</evidence>
<dbReference type="EMBL" id="JABURY010000006">
    <property type="protein sequence ID" value="MBC9129976.1"/>
    <property type="molecule type" value="Genomic_DNA"/>
</dbReference>
<comment type="caution">
    <text evidence="2">The sequence shown here is derived from an EMBL/GenBank/DDBJ whole genome shotgun (WGS) entry which is preliminary data.</text>
</comment>
<sequence length="201" mass="23280">MKVFFDFDGTLTTKDSLLPFLLFVVGWPRFVLKSIFILPLICRYFFNRNLRGQVKNKALLLYLSKYTPTQLEQFVTQFIDSILPRMMRPEGMAILEKHVKNGDECILVSASINLYLVPWAKQNHFTHVIATPFLGTPPLMIGQNCYGEEKVDQILKQYPQIQTENCYAYGDTIGDIPMLKLAKKGFMWSNKQQQFIEINAK</sequence>
<gene>
    <name evidence="2" type="ORF">FcAc13_01475</name>
</gene>
<dbReference type="Proteomes" id="UP000651208">
    <property type="component" value="Unassembled WGS sequence"/>
</dbReference>
<dbReference type="Gene3D" id="3.40.50.1000">
    <property type="entry name" value="HAD superfamily/HAD-like"/>
    <property type="match status" value="1"/>
</dbReference>
<dbReference type="Pfam" id="PF12710">
    <property type="entry name" value="HAD"/>
    <property type="match status" value="1"/>
</dbReference>
<dbReference type="PANTHER" id="PTHR43344:SF14">
    <property type="entry name" value="HAD-IB FAMILY HYDROLASE"/>
    <property type="match status" value="1"/>
</dbReference>
<keyword evidence="1" id="KW-1133">Transmembrane helix</keyword>
<dbReference type="SUPFAM" id="SSF56784">
    <property type="entry name" value="HAD-like"/>
    <property type="match status" value="1"/>
</dbReference>
<keyword evidence="1" id="KW-0472">Membrane</keyword>
<proteinExistence type="predicted"/>
<dbReference type="InterPro" id="IPR050582">
    <property type="entry name" value="HAD-like_SerB"/>
</dbReference>
<dbReference type="NCBIfam" id="TIGR01488">
    <property type="entry name" value="HAD-SF-IB"/>
    <property type="match status" value="1"/>
</dbReference>
<dbReference type="Gene3D" id="1.20.1440.100">
    <property type="entry name" value="SG protein - dephosphorylation function"/>
    <property type="match status" value="1"/>
</dbReference>
<dbReference type="NCBIfam" id="TIGR01490">
    <property type="entry name" value="HAD-SF-IB-hyp1"/>
    <property type="match status" value="1"/>
</dbReference>
<reference evidence="2 3" key="1">
    <citation type="submission" date="2020-06" db="EMBL/GenBank/DDBJ databases">
        <title>Frischella cerana isolated from Apis cerana gut homogenate.</title>
        <authorList>
            <person name="Wolter L.A."/>
            <person name="Suenami S."/>
            <person name="Miyazaki R."/>
        </authorList>
    </citation>
    <scope>NUCLEOTIDE SEQUENCE [LARGE SCALE GENOMIC DNA]</scope>
    <source>
        <strain evidence="2 3">Ac13</strain>
    </source>
</reference>
<dbReference type="InterPro" id="IPR036412">
    <property type="entry name" value="HAD-like_sf"/>
</dbReference>
<protein>
    <submittedName>
        <fullName evidence="2">Haloacid dehalogenase-like hydrolase</fullName>
    </submittedName>
</protein>
<evidence type="ECO:0000256" key="1">
    <source>
        <dbReference type="SAM" id="Phobius"/>
    </source>
</evidence>
<dbReference type="RefSeq" id="WP_187754432.1">
    <property type="nucleotide sequence ID" value="NZ_JABURY010000006.1"/>
</dbReference>
<keyword evidence="1" id="KW-0812">Transmembrane</keyword>
<dbReference type="PANTHER" id="PTHR43344">
    <property type="entry name" value="PHOSPHOSERINE PHOSPHATASE"/>
    <property type="match status" value="1"/>
</dbReference>
<feature type="transmembrane region" description="Helical" evidence="1">
    <location>
        <begin position="20"/>
        <end position="46"/>
    </location>
</feature>
<dbReference type="InterPro" id="IPR023214">
    <property type="entry name" value="HAD_sf"/>
</dbReference>
<name>A0ABR7QVE1_9GAMM</name>
<evidence type="ECO:0000313" key="3">
    <source>
        <dbReference type="Proteomes" id="UP000651208"/>
    </source>
</evidence>
<accession>A0ABR7QVE1</accession>
<dbReference type="InterPro" id="IPR006385">
    <property type="entry name" value="HAD_hydro_SerB1"/>
</dbReference>
<organism evidence="2 3">
    <name type="scientific">Frischella japonica</name>
    <dbReference type="NCBI Taxonomy" id="2741544"/>
    <lineage>
        <taxon>Bacteria</taxon>
        <taxon>Pseudomonadati</taxon>
        <taxon>Pseudomonadota</taxon>
        <taxon>Gammaproteobacteria</taxon>
        <taxon>Orbales</taxon>
        <taxon>Orbaceae</taxon>
        <taxon>Frischella</taxon>
    </lineage>
</organism>